<evidence type="ECO:0000259" key="1">
    <source>
        <dbReference type="Pfam" id="PF03732"/>
    </source>
</evidence>
<dbReference type="EMBL" id="KV426453">
    <property type="protein sequence ID" value="KZV80768.1"/>
    <property type="molecule type" value="Genomic_DNA"/>
</dbReference>
<gene>
    <name evidence="2" type="ORF">EXIGLDRAFT_780590</name>
</gene>
<accession>A0A165BJK3</accession>
<evidence type="ECO:0000313" key="3">
    <source>
        <dbReference type="Proteomes" id="UP000077266"/>
    </source>
</evidence>
<dbReference type="Proteomes" id="UP000077266">
    <property type="component" value="Unassembled WGS sequence"/>
</dbReference>
<protein>
    <recommendedName>
        <fullName evidence="1">Retrotransposon gag domain-containing protein</fullName>
    </recommendedName>
</protein>
<proteinExistence type="predicted"/>
<dbReference type="InterPro" id="IPR005162">
    <property type="entry name" value="Retrotrans_gag_dom"/>
</dbReference>
<dbReference type="Pfam" id="PF03732">
    <property type="entry name" value="Retrotrans_gag"/>
    <property type="match status" value="1"/>
</dbReference>
<reference evidence="2 3" key="1">
    <citation type="journal article" date="2016" name="Mol. Biol. Evol.">
        <title>Comparative Genomics of Early-Diverging Mushroom-Forming Fungi Provides Insights into the Origins of Lignocellulose Decay Capabilities.</title>
        <authorList>
            <person name="Nagy L.G."/>
            <person name="Riley R."/>
            <person name="Tritt A."/>
            <person name="Adam C."/>
            <person name="Daum C."/>
            <person name="Floudas D."/>
            <person name="Sun H."/>
            <person name="Yadav J.S."/>
            <person name="Pangilinan J."/>
            <person name="Larsson K.H."/>
            <person name="Matsuura K."/>
            <person name="Barry K."/>
            <person name="Labutti K."/>
            <person name="Kuo R."/>
            <person name="Ohm R.A."/>
            <person name="Bhattacharya S.S."/>
            <person name="Shirouzu T."/>
            <person name="Yoshinaga Y."/>
            <person name="Martin F.M."/>
            <person name="Grigoriev I.V."/>
            <person name="Hibbett D.S."/>
        </authorList>
    </citation>
    <scope>NUCLEOTIDE SEQUENCE [LARGE SCALE GENOMIC DNA]</scope>
    <source>
        <strain evidence="2 3">HHB12029</strain>
    </source>
</reference>
<dbReference type="InParanoid" id="A0A165BJK3"/>
<sequence length="146" mass="16908">MLLPFLTLGDADAWAQNFMQDHAGRIDYDDFPWEEFLTVLDKKFLDPRTAEYMREQLFRMMQGRQDADSFFLKFDELRVKGGLTSAMYHNKILVEHLKKHMNPQLVIAIQTAHKAQSTVLDIIIPGLQGTTKTEAEAVVRMELSYN</sequence>
<organism evidence="2 3">
    <name type="scientific">Exidia glandulosa HHB12029</name>
    <dbReference type="NCBI Taxonomy" id="1314781"/>
    <lineage>
        <taxon>Eukaryota</taxon>
        <taxon>Fungi</taxon>
        <taxon>Dikarya</taxon>
        <taxon>Basidiomycota</taxon>
        <taxon>Agaricomycotina</taxon>
        <taxon>Agaricomycetes</taxon>
        <taxon>Auriculariales</taxon>
        <taxon>Exidiaceae</taxon>
        <taxon>Exidia</taxon>
    </lineage>
</organism>
<dbReference type="AlphaFoldDB" id="A0A165BJK3"/>
<feature type="domain" description="Retrotransposon gag" evidence="1">
    <location>
        <begin position="6"/>
        <end position="82"/>
    </location>
</feature>
<keyword evidence="3" id="KW-1185">Reference proteome</keyword>
<evidence type="ECO:0000313" key="2">
    <source>
        <dbReference type="EMBL" id="KZV80768.1"/>
    </source>
</evidence>
<name>A0A165BJK3_EXIGL</name>